<keyword evidence="2" id="KW-0547">Nucleotide-binding</keyword>
<dbReference type="HAMAP" id="MF_00235">
    <property type="entry name" value="Adenylate_kinase_Adk"/>
    <property type="match status" value="1"/>
</dbReference>
<evidence type="ECO:0000313" key="6">
    <source>
        <dbReference type="EMBL" id="KAF7779064.1"/>
    </source>
</evidence>
<dbReference type="InterPro" id="IPR000850">
    <property type="entry name" value="Adenylat/UMP-CMP_kin"/>
</dbReference>
<dbReference type="PANTHER" id="PTHR23359">
    <property type="entry name" value="NUCLEOTIDE KINASE"/>
    <property type="match status" value="1"/>
</dbReference>
<dbReference type="PROSITE" id="PS00113">
    <property type="entry name" value="ADENYLATE_KINASE"/>
    <property type="match status" value="1"/>
</dbReference>
<dbReference type="SUPFAM" id="SSF52540">
    <property type="entry name" value="P-loop containing nucleoside triphosphate hydrolases"/>
    <property type="match status" value="1"/>
</dbReference>
<dbReference type="CDD" id="cd01428">
    <property type="entry name" value="ADK"/>
    <property type="match status" value="1"/>
</dbReference>
<dbReference type="GO" id="GO:0004017">
    <property type="term" value="F:AMP kinase activity"/>
    <property type="evidence" value="ECO:0007669"/>
    <property type="project" value="InterPro"/>
</dbReference>
<keyword evidence="1 4" id="KW-0808">Transferase</keyword>
<dbReference type="Gene3D" id="3.40.50.300">
    <property type="entry name" value="P-loop containing nucleotide triphosphate hydrolases"/>
    <property type="match status" value="1"/>
</dbReference>
<dbReference type="InterPro" id="IPR033690">
    <property type="entry name" value="Adenylat_kinase_CS"/>
</dbReference>
<sequence length="359" mass="40334">MQTPATNVGATLYHSATTLSINSSRISATRQIMRRHFSTSLPTRKAAFLDTLRKSPTPTRVHTISGNIGRHVSSASDEIEKPTRFLRMIMFGKPGAGKGTLSRRLVEKYDLVTVSTGDLLRQHINEGTDIGREAEEIVARGGLIPDDIMLKVVTNKLNGLRNKNWILDGFPRTLIQGELLNAHLKKHNTPLTLVLNIDVPDNVILHRISDRWIHSPSGRVYNMSYNRPKVAGIDDQTGEPLTKRPDDNPKSFARRLRAFYETTIPLLNYYHKQADGKQGDLFHTPQHPHQVSFHRPHKLKLVTLNSGSSDENWPHLDELVRQYPSLRERLDKMNNVSDAIVASGMAAANAYRVGQPQTT</sequence>
<evidence type="ECO:0000256" key="4">
    <source>
        <dbReference type="RuleBase" id="RU003330"/>
    </source>
</evidence>
<organism evidence="6 7">
    <name type="scientific">Agaricus bisporus var. burnettii</name>
    <dbReference type="NCBI Taxonomy" id="192524"/>
    <lineage>
        <taxon>Eukaryota</taxon>
        <taxon>Fungi</taxon>
        <taxon>Dikarya</taxon>
        <taxon>Basidiomycota</taxon>
        <taxon>Agaricomycotina</taxon>
        <taxon>Agaricomycetes</taxon>
        <taxon>Agaricomycetidae</taxon>
        <taxon>Agaricales</taxon>
        <taxon>Agaricineae</taxon>
        <taxon>Agaricaceae</taxon>
        <taxon>Agaricus</taxon>
    </lineage>
</organism>
<protein>
    <recommendedName>
        <fullName evidence="5">Adenylate kinase active site lid domain-containing protein</fullName>
    </recommendedName>
</protein>
<comment type="caution">
    <text evidence="6">The sequence shown here is derived from an EMBL/GenBank/DDBJ whole genome shotgun (WGS) entry which is preliminary data.</text>
</comment>
<dbReference type="Proteomes" id="UP000629468">
    <property type="component" value="Unassembled WGS sequence"/>
</dbReference>
<evidence type="ECO:0000256" key="3">
    <source>
        <dbReference type="ARBA" id="ARBA00022777"/>
    </source>
</evidence>
<dbReference type="EMBL" id="JABXXO010000004">
    <property type="protein sequence ID" value="KAF7779064.1"/>
    <property type="molecule type" value="Genomic_DNA"/>
</dbReference>
<dbReference type="FunFam" id="3.40.50.300:FF:000106">
    <property type="entry name" value="Adenylate kinase mitochondrial"/>
    <property type="match status" value="1"/>
</dbReference>
<proteinExistence type="inferred from homology"/>
<dbReference type="PRINTS" id="PR00094">
    <property type="entry name" value="ADENYLTKNASE"/>
</dbReference>
<accession>A0A8H7KJ97</accession>
<dbReference type="GO" id="GO:0005524">
    <property type="term" value="F:ATP binding"/>
    <property type="evidence" value="ECO:0007669"/>
    <property type="project" value="InterPro"/>
</dbReference>
<dbReference type="Pfam" id="PF05191">
    <property type="entry name" value="ADK_lid"/>
    <property type="match status" value="1"/>
</dbReference>
<dbReference type="InterPro" id="IPR007862">
    <property type="entry name" value="Adenylate_kinase_lid-dom"/>
</dbReference>
<keyword evidence="3 4" id="KW-0418">Kinase</keyword>
<reference evidence="6 7" key="1">
    <citation type="journal article" name="Sci. Rep.">
        <title>Telomere-to-telomere assembled and centromere annotated genomes of the two main subspecies of the button mushroom Agaricus bisporus reveal especially polymorphic chromosome ends.</title>
        <authorList>
            <person name="Sonnenberg A.S.M."/>
            <person name="Sedaghat-Telgerd N."/>
            <person name="Lavrijssen B."/>
            <person name="Ohm R.A."/>
            <person name="Hendrickx P.M."/>
            <person name="Scholtmeijer K."/>
            <person name="Baars J.J.P."/>
            <person name="van Peer A."/>
        </authorList>
    </citation>
    <scope>NUCLEOTIDE SEQUENCE [LARGE SCALE GENOMIC DNA]</scope>
    <source>
        <strain evidence="6 7">H119_p4</strain>
    </source>
</reference>
<dbReference type="AlphaFoldDB" id="A0A8H7KJ97"/>
<evidence type="ECO:0000313" key="7">
    <source>
        <dbReference type="Proteomes" id="UP000629468"/>
    </source>
</evidence>
<dbReference type="InterPro" id="IPR006259">
    <property type="entry name" value="Adenyl_kin_sub"/>
</dbReference>
<evidence type="ECO:0000256" key="2">
    <source>
        <dbReference type="ARBA" id="ARBA00022741"/>
    </source>
</evidence>
<dbReference type="NCBIfam" id="TIGR01351">
    <property type="entry name" value="adk"/>
    <property type="match status" value="1"/>
</dbReference>
<feature type="domain" description="Adenylate kinase active site lid" evidence="5">
    <location>
        <begin position="211"/>
        <end position="246"/>
    </location>
</feature>
<comment type="similarity">
    <text evidence="4">Belongs to the adenylate kinase family.</text>
</comment>
<dbReference type="InterPro" id="IPR027417">
    <property type="entry name" value="P-loop_NTPase"/>
</dbReference>
<gene>
    <name evidence="6" type="ORF">Agabi119p4_3409</name>
</gene>
<name>A0A8H7KJ97_AGABI</name>
<evidence type="ECO:0000256" key="1">
    <source>
        <dbReference type="ARBA" id="ARBA00022679"/>
    </source>
</evidence>
<dbReference type="Pfam" id="PF00406">
    <property type="entry name" value="ADK"/>
    <property type="match status" value="1"/>
</dbReference>
<evidence type="ECO:0000259" key="5">
    <source>
        <dbReference type="Pfam" id="PF05191"/>
    </source>
</evidence>